<accession>A0A1Q2CWV4</accession>
<reference evidence="8 9" key="1">
    <citation type="journal article" date="2008" name="Int. J. Syst. Evol. Microbiol.">
        <title>Tessaracoccus flavescens sp. nov., isolated from marine sediment.</title>
        <authorList>
            <person name="Lee D.W."/>
            <person name="Lee S.D."/>
        </authorList>
    </citation>
    <scope>NUCLEOTIDE SEQUENCE [LARGE SCALE GENOMIC DNA]</scope>
    <source>
        <strain evidence="8 9">SST-39T</strain>
    </source>
</reference>
<dbReference type="KEGG" id="tfa:BW733_06870"/>
<evidence type="ECO:0000313" key="9">
    <source>
        <dbReference type="Proteomes" id="UP000188235"/>
    </source>
</evidence>
<evidence type="ECO:0000256" key="4">
    <source>
        <dbReference type="ARBA" id="ARBA00021735"/>
    </source>
</evidence>
<dbReference type="Gene3D" id="3.30.1360.20">
    <property type="entry name" value="Transcriptional coactivator/pterin dehydratase"/>
    <property type="match status" value="1"/>
</dbReference>
<proteinExistence type="inferred from homology"/>
<evidence type="ECO:0000256" key="2">
    <source>
        <dbReference type="ARBA" id="ARBA00006472"/>
    </source>
</evidence>
<name>A0A1Q2CWV4_9ACTN</name>
<dbReference type="EMBL" id="CP019607">
    <property type="protein sequence ID" value="AQP50596.1"/>
    <property type="molecule type" value="Genomic_DNA"/>
</dbReference>
<evidence type="ECO:0000256" key="3">
    <source>
        <dbReference type="ARBA" id="ARBA00013252"/>
    </source>
</evidence>
<dbReference type="Pfam" id="PF01329">
    <property type="entry name" value="Pterin_4a"/>
    <property type="match status" value="1"/>
</dbReference>
<comment type="similarity">
    <text evidence="2">Belongs to the pterin-4-alpha-carbinolamine dehydratase family.</text>
</comment>
<evidence type="ECO:0000256" key="6">
    <source>
        <dbReference type="SAM" id="MobiDB-lite"/>
    </source>
</evidence>
<dbReference type="Proteomes" id="UP000188235">
    <property type="component" value="Chromosome"/>
</dbReference>
<evidence type="ECO:0000259" key="7">
    <source>
        <dbReference type="Pfam" id="PF18029"/>
    </source>
</evidence>
<dbReference type="Gene3D" id="3.10.180.10">
    <property type="entry name" value="2,3-Dihydroxybiphenyl 1,2-Dioxygenase, domain 1"/>
    <property type="match status" value="1"/>
</dbReference>
<comment type="catalytic activity">
    <reaction evidence="1">
        <text>(4aS,6R)-4a-hydroxy-L-erythro-5,6,7,8-tetrahydrobiopterin = (6R)-L-erythro-6,7-dihydrobiopterin + H2O</text>
        <dbReference type="Rhea" id="RHEA:11920"/>
        <dbReference type="ChEBI" id="CHEBI:15377"/>
        <dbReference type="ChEBI" id="CHEBI:15642"/>
        <dbReference type="ChEBI" id="CHEBI:43120"/>
        <dbReference type="EC" id="4.2.1.96"/>
    </reaction>
</comment>
<feature type="domain" description="Glyoxalase-like" evidence="7">
    <location>
        <begin position="107"/>
        <end position="208"/>
    </location>
</feature>
<dbReference type="InterPro" id="IPR036428">
    <property type="entry name" value="PCD_sf"/>
</dbReference>
<dbReference type="PANTHER" id="PTHR12599:SF0">
    <property type="entry name" value="PTERIN-4-ALPHA-CARBINOLAMINE DEHYDRATASE"/>
    <property type="match status" value="1"/>
</dbReference>
<dbReference type="NCBIfam" id="NF002017">
    <property type="entry name" value="PRK00823.1-2"/>
    <property type="match status" value="1"/>
</dbReference>
<dbReference type="Pfam" id="PF18029">
    <property type="entry name" value="Glyoxalase_6"/>
    <property type="match status" value="1"/>
</dbReference>
<sequence>MTRLTNPQILDAGLTDWRTVTNHIAARFATVDFETGADFVAAIAEAADEADHHPDITLTYPAVDVTLMTHTEGGVTEHDIDLARAISMLAVDRGIAAVPEAVQLVELALDTVDQSEIDQFWSVILTGSPNHVDEDTVIDPGGRAPVLWFQEAEPHAVPAQRFHLDVSVAPEEIQRRTDAALEAGGIIAWETPHFRVLQDRQGNRACICWAEGRNEGPHRAVDAEPVSEEQAAPEEA</sequence>
<dbReference type="GO" id="GO:0008124">
    <property type="term" value="F:4-alpha-hydroxytetrahydrobiopterin dehydratase activity"/>
    <property type="evidence" value="ECO:0007669"/>
    <property type="project" value="UniProtKB-EC"/>
</dbReference>
<evidence type="ECO:0000256" key="1">
    <source>
        <dbReference type="ARBA" id="ARBA00001554"/>
    </source>
</evidence>
<dbReference type="CDD" id="cd00488">
    <property type="entry name" value="PCD_DCoH"/>
    <property type="match status" value="1"/>
</dbReference>
<dbReference type="GO" id="GO:0006729">
    <property type="term" value="P:tetrahydrobiopterin biosynthetic process"/>
    <property type="evidence" value="ECO:0007669"/>
    <property type="project" value="InterPro"/>
</dbReference>
<dbReference type="RefSeq" id="WP_077349095.1">
    <property type="nucleotide sequence ID" value="NZ_CP019607.1"/>
</dbReference>
<dbReference type="AlphaFoldDB" id="A0A1Q2CWV4"/>
<dbReference type="EC" id="4.2.1.96" evidence="3"/>
<dbReference type="InterPro" id="IPR001533">
    <property type="entry name" value="Pterin_deHydtase"/>
</dbReference>
<evidence type="ECO:0000313" key="8">
    <source>
        <dbReference type="EMBL" id="AQP50596.1"/>
    </source>
</evidence>
<keyword evidence="9" id="KW-1185">Reference proteome</keyword>
<protein>
    <recommendedName>
        <fullName evidence="4">Putative pterin-4-alpha-carbinolamine dehydratase</fullName>
        <ecNumber evidence="3">4.2.1.96</ecNumber>
    </recommendedName>
</protein>
<feature type="compositionally biased region" description="Acidic residues" evidence="6">
    <location>
        <begin position="225"/>
        <end position="236"/>
    </location>
</feature>
<dbReference type="InterPro" id="IPR041581">
    <property type="entry name" value="Glyoxalase_6"/>
</dbReference>
<dbReference type="OrthoDB" id="15077at2"/>
<dbReference type="SUPFAM" id="SSF55248">
    <property type="entry name" value="PCD-like"/>
    <property type="match status" value="1"/>
</dbReference>
<dbReference type="PANTHER" id="PTHR12599">
    <property type="entry name" value="PTERIN-4-ALPHA-CARBINOLAMINE DEHYDRATASE"/>
    <property type="match status" value="1"/>
</dbReference>
<gene>
    <name evidence="8" type="ORF">BW733_06870</name>
</gene>
<keyword evidence="5" id="KW-0456">Lyase</keyword>
<dbReference type="InterPro" id="IPR029068">
    <property type="entry name" value="Glyas_Bleomycin-R_OHBP_Dase"/>
</dbReference>
<evidence type="ECO:0000256" key="5">
    <source>
        <dbReference type="ARBA" id="ARBA00023239"/>
    </source>
</evidence>
<organism evidence="8 9">
    <name type="scientific">Tessaracoccus flavescens</name>
    <dbReference type="NCBI Taxonomy" id="399497"/>
    <lineage>
        <taxon>Bacteria</taxon>
        <taxon>Bacillati</taxon>
        <taxon>Actinomycetota</taxon>
        <taxon>Actinomycetes</taxon>
        <taxon>Propionibacteriales</taxon>
        <taxon>Propionibacteriaceae</taxon>
        <taxon>Tessaracoccus</taxon>
    </lineage>
</organism>
<dbReference type="STRING" id="399497.BW733_06870"/>
<feature type="region of interest" description="Disordered" evidence="6">
    <location>
        <begin position="217"/>
        <end position="236"/>
    </location>
</feature>